<feature type="region of interest" description="Disordered" evidence="11">
    <location>
        <begin position="585"/>
        <end position="664"/>
    </location>
</feature>
<evidence type="ECO:0000256" key="6">
    <source>
        <dbReference type="ARBA" id="ARBA00022833"/>
    </source>
</evidence>
<evidence type="ECO:0000256" key="1">
    <source>
        <dbReference type="ARBA" id="ARBA00004123"/>
    </source>
</evidence>
<keyword evidence="14" id="KW-1185">Reference proteome</keyword>
<dbReference type="GO" id="GO:0008270">
    <property type="term" value="F:zinc ion binding"/>
    <property type="evidence" value="ECO:0007669"/>
    <property type="project" value="UniProtKB-KW"/>
</dbReference>
<dbReference type="EMBL" id="JBHFQA010000017">
    <property type="protein sequence ID" value="KAL2084178.1"/>
    <property type="molecule type" value="Genomic_DNA"/>
</dbReference>
<dbReference type="SMART" id="SM00292">
    <property type="entry name" value="BRCT"/>
    <property type="match status" value="1"/>
</dbReference>
<evidence type="ECO:0000256" key="7">
    <source>
        <dbReference type="ARBA" id="ARBA00023242"/>
    </source>
</evidence>
<feature type="compositionally biased region" description="Basic and acidic residues" evidence="11">
    <location>
        <begin position="387"/>
        <end position="409"/>
    </location>
</feature>
<feature type="region of interest" description="Disordered" evidence="11">
    <location>
        <begin position="377"/>
        <end position="413"/>
    </location>
</feature>
<dbReference type="Gene3D" id="6.10.250.3410">
    <property type="entry name" value="DBF zinc finger"/>
    <property type="match status" value="1"/>
</dbReference>
<feature type="region of interest" description="Disordered" evidence="11">
    <location>
        <begin position="88"/>
        <end position="131"/>
    </location>
</feature>
<dbReference type="Proteomes" id="UP001591681">
    <property type="component" value="Unassembled WGS sequence"/>
</dbReference>
<evidence type="ECO:0000256" key="3">
    <source>
        <dbReference type="ARBA" id="ARBA00022723"/>
    </source>
</evidence>
<evidence type="ECO:0000256" key="11">
    <source>
        <dbReference type="SAM" id="MobiDB-lite"/>
    </source>
</evidence>
<evidence type="ECO:0000259" key="12">
    <source>
        <dbReference type="PROSITE" id="PS51265"/>
    </source>
</evidence>
<dbReference type="InterPro" id="IPR051590">
    <property type="entry name" value="Replication_Regulatory_Kinase"/>
</dbReference>
<protein>
    <recommendedName>
        <fullName evidence="9">Protein DBF4 homolog A</fullName>
    </recommendedName>
</protein>
<feature type="region of interest" description="Disordered" evidence="11">
    <location>
        <begin position="682"/>
        <end position="707"/>
    </location>
</feature>
<keyword evidence="5 10" id="KW-0863">Zinc-finger</keyword>
<dbReference type="InterPro" id="IPR038545">
    <property type="entry name" value="Znf_DBF_sf"/>
</dbReference>
<feature type="compositionally biased region" description="Basic and acidic residues" evidence="11">
    <location>
        <begin position="13"/>
        <end position="23"/>
    </location>
</feature>
<keyword evidence="7" id="KW-0539">Nucleus</keyword>
<name>A0ABD1JAG2_9TELE</name>
<evidence type="ECO:0000256" key="5">
    <source>
        <dbReference type="ARBA" id="ARBA00022771"/>
    </source>
</evidence>
<dbReference type="FunFam" id="6.10.250.3410:FF:000001">
    <property type="entry name" value="Protein DBF4 homolog A"/>
    <property type="match status" value="1"/>
</dbReference>
<evidence type="ECO:0000256" key="9">
    <source>
        <dbReference type="ARBA" id="ARBA00040397"/>
    </source>
</evidence>
<dbReference type="PANTHER" id="PTHR15375:SF22">
    <property type="entry name" value="PROTEIN DBF4 HOMOLOG A"/>
    <property type="match status" value="1"/>
</dbReference>
<dbReference type="GO" id="GO:0005634">
    <property type="term" value="C:nucleus"/>
    <property type="evidence" value="ECO:0007669"/>
    <property type="project" value="UniProtKB-SubCell"/>
</dbReference>
<dbReference type="AlphaFoldDB" id="A0ABD1JAG2"/>
<feature type="region of interest" description="Disordered" evidence="11">
    <location>
        <begin position="245"/>
        <end position="276"/>
    </location>
</feature>
<comment type="subcellular location">
    <subcellularLocation>
        <location evidence="1">Nucleus</location>
    </subcellularLocation>
</comment>
<evidence type="ECO:0000256" key="8">
    <source>
        <dbReference type="ARBA" id="ARBA00023306"/>
    </source>
</evidence>
<dbReference type="InterPro" id="IPR036420">
    <property type="entry name" value="BRCT_dom_sf"/>
</dbReference>
<dbReference type="PANTHER" id="PTHR15375">
    <property type="entry name" value="ACTIVATOR OF S-PHASE KINASE-RELATED"/>
    <property type="match status" value="1"/>
</dbReference>
<feature type="compositionally biased region" description="Polar residues" evidence="11">
    <location>
        <begin position="1"/>
        <end position="11"/>
    </location>
</feature>
<proteinExistence type="predicted"/>
<keyword evidence="2" id="KW-0597">Phosphoprotein</keyword>
<keyword evidence="6" id="KW-0862">Zinc</keyword>
<feature type="compositionally biased region" description="Low complexity" evidence="11">
    <location>
        <begin position="682"/>
        <end position="691"/>
    </location>
</feature>
<feature type="compositionally biased region" description="Basic and acidic residues" evidence="11">
    <location>
        <begin position="251"/>
        <end position="265"/>
    </location>
</feature>
<feature type="compositionally biased region" description="Low complexity" evidence="11">
    <location>
        <begin position="99"/>
        <end position="119"/>
    </location>
</feature>
<evidence type="ECO:0000256" key="10">
    <source>
        <dbReference type="PROSITE-ProRule" id="PRU00600"/>
    </source>
</evidence>
<reference evidence="13 14" key="1">
    <citation type="submission" date="2024-09" db="EMBL/GenBank/DDBJ databases">
        <title>A chromosome-level genome assembly of Gray's grenadier anchovy, Coilia grayii.</title>
        <authorList>
            <person name="Fu Z."/>
        </authorList>
    </citation>
    <scope>NUCLEOTIDE SEQUENCE [LARGE SCALE GENOMIC DNA]</scope>
    <source>
        <strain evidence="13">G4</strain>
        <tissue evidence="13">Muscle</tissue>
    </source>
</reference>
<dbReference type="InterPro" id="IPR001357">
    <property type="entry name" value="BRCT_dom"/>
</dbReference>
<feature type="region of interest" description="Disordered" evidence="11">
    <location>
        <begin position="428"/>
        <end position="498"/>
    </location>
</feature>
<keyword evidence="8" id="KW-0131">Cell cycle</keyword>
<feature type="compositionally biased region" description="Low complexity" evidence="11">
    <location>
        <begin position="635"/>
        <end position="658"/>
    </location>
</feature>
<evidence type="ECO:0000313" key="14">
    <source>
        <dbReference type="Proteomes" id="UP001591681"/>
    </source>
</evidence>
<feature type="region of interest" description="Disordered" evidence="11">
    <location>
        <begin position="1"/>
        <end position="36"/>
    </location>
</feature>
<dbReference type="SUPFAM" id="SSF52113">
    <property type="entry name" value="BRCT domain"/>
    <property type="match status" value="1"/>
</dbReference>
<dbReference type="SMART" id="SM00586">
    <property type="entry name" value="ZnF_DBF"/>
    <property type="match status" value="1"/>
</dbReference>
<dbReference type="Pfam" id="PF07535">
    <property type="entry name" value="zf-DBF"/>
    <property type="match status" value="1"/>
</dbReference>
<accession>A0ABD1JAG2</accession>
<evidence type="ECO:0000256" key="4">
    <source>
        <dbReference type="ARBA" id="ARBA00022737"/>
    </source>
</evidence>
<gene>
    <name evidence="13" type="ORF">ACEWY4_019696</name>
</gene>
<comment type="caution">
    <text evidence="13">The sequence shown here is derived from an EMBL/GenBank/DDBJ whole genome shotgun (WGS) entry which is preliminary data.</text>
</comment>
<keyword evidence="4" id="KW-0677">Repeat</keyword>
<dbReference type="PROSITE" id="PS51265">
    <property type="entry name" value="ZF_DBF4"/>
    <property type="match status" value="1"/>
</dbReference>
<organism evidence="13 14">
    <name type="scientific">Coilia grayii</name>
    <name type="common">Gray's grenadier anchovy</name>
    <dbReference type="NCBI Taxonomy" id="363190"/>
    <lineage>
        <taxon>Eukaryota</taxon>
        <taxon>Metazoa</taxon>
        <taxon>Chordata</taxon>
        <taxon>Craniata</taxon>
        <taxon>Vertebrata</taxon>
        <taxon>Euteleostomi</taxon>
        <taxon>Actinopterygii</taxon>
        <taxon>Neopterygii</taxon>
        <taxon>Teleostei</taxon>
        <taxon>Clupei</taxon>
        <taxon>Clupeiformes</taxon>
        <taxon>Clupeoidei</taxon>
        <taxon>Engraulidae</taxon>
        <taxon>Coilinae</taxon>
        <taxon>Coilia</taxon>
    </lineage>
</organism>
<dbReference type="Gene3D" id="2.10.50.40">
    <property type="match status" value="1"/>
</dbReference>
<feature type="domain" description="DBF4-type" evidence="12">
    <location>
        <begin position="277"/>
        <end position="325"/>
    </location>
</feature>
<sequence>MLLATAHSSLRYSKHDKNGTKKTQEKHKKLSSSTKPLKGKVFYLDLPANKRSEALENDIQGLGGTVEKFFSKDIRYLVSSKPEARHVYRRPQELPVPSPESGVSSPRPSSSKEGPRSSSHGPPEPTQVSRGKALVEKVVKEQERFQMNKIFSNALEWGVKILHVEDVEAYIEKKRPIISSQKKPNSVVVKKGVKTTCDGRTSSLKHNVRRISTPFVKVEDSSRRFRPLYLHMAHMPVCNFSSAPPANPFQTEEKKHSTHRPEKHAGKGKHRRQEGREKRRAGYCECCGATYDKLQAHLKGERHQTFVAGNHYQQLDALIAQLPWVFAQEPPPQSAKLSDSTAPICVPVRSDRTETAGAIGQEEQGGGEHQSLAVTAASCSSLRKRGRESPSRTNRDSSDEAVHVPETSKNKRGSFMWESCPTLWRAPDDPPDLHLDTGSHTAGVGATSGTQRHKGRTQNRLCRSRRRTQSSSRVTDQKHTDTPGSASVSREETETLFGGLHQESPVESIQDRSVCATQQNSIKNKPVELTGSQLDFIQEETLDPTKQESAHDRLFNTFSKHNSQQDLRQGKPADAPQEQQSIHIKHVHGTRRDSWEPVQESAVHGTETQSFRTIGPGSSKGFLKRKKRSVHFAVQDHPVQPQDTTDTPNPTANPTANALSEAEEGWTAEALRPVWRRVRGQRSWSRGQSSSLGPPSTELQQAEEDGDDALSGMYLWELFQDDEDEDDDMQEEFLGFAC</sequence>
<feature type="compositionally biased region" description="Basic residues" evidence="11">
    <location>
        <begin position="451"/>
        <end position="468"/>
    </location>
</feature>
<keyword evidence="3" id="KW-0479">Metal-binding</keyword>
<feature type="compositionally biased region" description="Basic and acidic residues" evidence="11">
    <location>
        <begin position="428"/>
        <end position="437"/>
    </location>
</feature>
<dbReference type="InterPro" id="IPR006572">
    <property type="entry name" value="Znf_DBF"/>
</dbReference>
<evidence type="ECO:0000313" key="13">
    <source>
        <dbReference type="EMBL" id="KAL2084178.1"/>
    </source>
</evidence>
<evidence type="ECO:0000256" key="2">
    <source>
        <dbReference type="ARBA" id="ARBA00022553"/>
    </source>
</evidence>